<evidence type="ECO:0000256" key="1">
    <source>
        <dbReference type="SAM" id="MobiDB-lite"/>
    </source>
</evidence>
<dbReference type="Proteomes" id="UP000280792">
    <property type="component" value="Unassembled WGS sequence"/>
</dbReference>
<protein>
    <submittedName>
        <fullName evidence="2">Uncharacterized protein</fullName>
    </submittedName>
</protein>
<feature type="region of interest" description="Disordered" evidence="1">
    <location>
        <begin position="152"/>
        <end position="171"/>
    </location>
</feature>
<dbReference type="RefSeq" id="WP_125014072.1">
    <property type="nucleotide sequence ID" value="NZ_QWEZ01000001.1"/>
</dbReference>
<proteinExistence type="predicted"/>
<reference evidence="2 3" key="2">
    <citation type="submission" date="2018-12" db="EMBL/GenBank/DDBJ databases">
        <title>Simiduia agarivorans gen. nov., sp. nov., a marine, agarolytic bacterium isolated from shallow coastal water from Keelung, Taiwan.</title>
        <authorList>
            <person name="Shieh W.Y."/>
        </authorList>
    </citation>
    <scope>NUCLEOTIDE SEQUENCE [LARGE SCALE GENOMIC DNA]</scope>
    <source>
        <strain evidence="2 3">GTF-13</strain>
    </source>
</reference>
<name>A0A3P3VN56_9GAMM</name>
<dbReference type="AlphaFoldDB" id="A0A3P3VN56"/>
<accession>A0A3P3VN56</accession>
<evidence type="ECO:0000313" key="2">
    <source>
        <dbReference type="EMBL" id="RRJ83777.1"/>
    </source>
</evidence>
<dbReference type="EMBL" id="QWEZ01000001">
    <property type="protein sequence ID" value="RRJ83777.1"/>
    <property type="molecule type" value="Genomic_DNA"/>
</dbReference>
<sequence>MNEPDASRDKAFVRGLYRQLREQEPSPELDARILQAAREQARSARPATSLARWRRWQWPTSVAATVALGSLIYLYQTPNPIPGPMMDDAPSTEAFSPAKRVFQPEPAESAVPRALKAPAVVSETVGEQEGHGGTADMSEIAPASALSLPMNREAAPAAPAPSLSREGKVGEARVEALPATGTSLDAQAQAESPEQWLARIQRLLEAGEQEQARQAFARFRDHYPEYPVETELLKALIGN</sequence>
<comment type="caution">
    <text evidence="2">The sequence shown here is derived from an EMBL/GenBank/DDBJ whole genome shotgun (WGS) entry which is preliminary data.</text>
</comment>
<keyword evidence="3" id="KW-1185">Reference proteome</keyword>
<evidence type="ECO:0000313" key="3">
    <source>
        <dbReference type="Proteomes" id="UP000280792"/>
    </source>
</evidence>
<reference evidence="2 3" key="1">
    <citation type="submission" date="2018-08" db="EMBL/GenBank/DDBJ databases">
        <authorList>
            <person name="Khan S.A."/>
        </authorList>
    </citation>
    <scope>NUCLEOTIDE SEQUENCE [LARGE SCALE GENOMIC DNA]</scope>
    <source>
        <strain evidence="2 3">GTF-13</strain>
    </source>
</reference>
<organism evidence="2 3">
    <name type="scientific">Aestuariirhabdus litorea</name>
    <dbReference type="NCBI Taxonomy" id="2528527"/>
    <lineage>
        <taxon>Bacteria</taxon>
        <taxon>Pseudomonadati</taxon>
        <taxon>Pseudomonadota</taxon>
        <taxon>Gammaproteobacteria</taxon>
        <taxon>Oceanospirillales</taxon>
        <taxon>Aestuariirhabdaceae</taxon>
        <taxon>Aestuariirhabdus</taxon>
    </lineage>
</organism>
<gene>
    <name evidence="2" type="ORF">D0544_01250</name>
</gene>